<dbReference type="InterPro" id="IPR049730">
    <property type="entry name" value="SNF2/RAD54-like_C"/>
</dbReference>
<dbReference type="Proteomes" id="UP001172082">
    <property type="component" value="Unassembled WGS sequence"/>
</dbReference>
<dbReference type="SUPFAM" id="SSF56024">
    <property type="entry name" value="Phospholipase D/nuclease"/>
    <property type="match status" value="1"/>
</dbReference>
<protein>
    <submittedName>
        <fullName evidence="4">Helicase-related protein</fullName>
    </submittedName>
</protein>
<dbReference type="InterPro" id="IPR014001">
    <property type="entry name" value="Helicase_ATP-bd"/>
</dbReference>
<evidence type="ECO:0000256" key="1">
    <source>
        <dbReference type="ARBA" id="ARBA00022801"/>
    </source>
</evidence>
<evidence type="ECO:0000313" key="4">
    <source>
        <dbReference type="EMBL" id="MDN5202515.1"/>
    </source>
</evidence>
<keyword evidence="4" id="KW-0347">Helicase</keyword>
<dbReference type="InterPro" id="IPR038718">
    <property type="entry name" value="SNF2-like_sf"/>
</dbReference>
<dbReference type="PANTHER" id="PTHR45766">
    <property type="entry name" value="DNA ANNEALING HELICASE AND ENDONUCLEASE ZRANB3 FAMILY MEMBER"/>
    <property type="match status" value="1"/>
</dbReference>
<keyword evidence="1" id="KW-0378">Hydrolase</keyword>
<keyword evidence="4" id="KW-0067">ATP-binding</keyword>
<dbReference type="SMART" id="SM00490">
    <property type="entry name" value="HELICc"/>
    <property type="match status" value="1"/>
</dbReference>
<dbReference type="Pfam" id="PF13091">
    <property type="entry name" value="PLDc_2"/>
    <property type="match status" value="1"/>
</dbReference>
<dbReference type="Pfam" id="PF00271">
    <property type="entry name" value="Helicase_C"/>
    <property type="match status" value="1"/>
</dbReference>
<keyword evidence="5" id="KW-1185">Reference proteome</keyword>
<evidence type="ECO:0000259" key="2">
    <source>
        <dbReference type="PROSITE" id="PS51192"/>
    </source>
</evidence>
<dbReference type="Gene3D" id="3.40.50.10810">
    <property type="entry name" value="Tandem AAA-ATPase domain"/>
    <property type="match status" value="2"/>
</dbReference>
<sequence>MSTKFFTNEDQNTLINKIKGIFEHKNIHFLDALVGYFRASGYFQIREFVEKAAEIRILVGINIDSLVFEANQQGLLFDANAEKAQEEFFKEIKKNIQEAEYDREVEEGMLHLIKDIVTGRVKIKIHPKQNIHAKIYIFREKVKHDHGYGSVITGSSNLTDAGLGKNFEFNVELRDNSDIDFATVTFEKLWDDSVPIDIDAIQKLQNETYLNDQYTPYEIYLKFLVEYFGKSIEFDPNSISDLPRGFKRLSYQVDAVNDGYAKIMKHNGFFLADVVGLGKTIVSTLIAKKYFYSNGFPEYRSRTLIIVPPALKENWVDTIDKFHLDNVQIVTNGSLHKIRDPRKYDLIIVDEAHKFRSDTAAMYNELQKICKTPTKRTLPDGTNVHKRIILVSATPLNNKPEDIANLVYLFQNSKDSTLEVGNLQHFFRNQIDAYKKLKNEPDIKKVQDGVKKIYEKIRTKVIEPLIVRRTRTDLAAHKLYSEDLEKQGIQFPKIRKPKKILYELESHLEDLYDRTIHVLSHKNEGLKYFRYQAISYLKPHKKEKYKQADMISEQLAKIMKTMLVKRIDSSFYAFKQSLHRFKMATEAMMTMFENGKIYIAPNLPVSEMINDDKEDELLELVIDKSIEDPTIDICEPDDFEYDFLPGLRHDYELLTELNEAWQNVNEDPKLDVFIKYLNDQLLIKTINPESKLVVFSESKETTHYLMNELPKHVDYRTISVDSKSRKDRMPTVRKNFDANLPKQQQENQFDIILTTEVLAEGVNLHRSNVIVNYDTPWNSTRLMQRIGRVNRIGSTADEVHVFNFYPTTKVNDDIELEKRAIMKLQAFHVALGEDSQIYSPDEEYETFGLFDQAVEEEKDEKLEYLMIIRDIKEKTPGFFKQIKNMPLRARVGRKNGSLDASTICYIKDAKRDAFIKVISDDETEELTFLETVKIFEAEPVEKGVQLHSKHHQQVQAGVLLFADIMEREKAKDKKVDVTQGPNEKRANAYLDAMIDLPFTSEDERKLIIKAKEAIRQGRFQNLQRDINKLQRAVKKSPLKPAIILEKVVEILKGYPLADEEAQETFEKKVVKLRAMNPEIIISESFVK</sequence>
<dbReference type="EMBL" id="JAUJEA010000004">
    <property type="protein sequence ID" value="MDN5202515.1"/>
    <property type="molecule type" value="Genomic_DNA"/>
</dbReference>
<dbReference type="SMART" id="SM00487">
    <property type="entry name" value="DEXDc"/>
    <property type="match status" value="1"/>
</dbReference>
<keyword evidence="4" id="KW-0547">Nucleotide-binding</keyword>
<dbReference type="PANTHER" id="PTHR45766:SF6">
    <property type="entry name" value="SWI_SNF-RELATED MATRIX-ASSOCIATED ACTIN-DEPENDENT REGULATOR OF CHROMATIN SUBFAMILY A-LIKE PROTEIN 1"/>
    <property type="match status" value="1"/>
</dbReference>
<evidence type="ECO:0000313" key="5">
    <source>
        <dbReference type="Proteomes" id="UP001172082"/>
    </source>
</evidence>
<gene>
    <name evidence="4" type="ORF">QQ008_14100</name>
</gene>
<dbReference type="CDD" id="cd09178">
    <property type="entry name" value="PLDc_N_Snf2_like"/>
    <property type="match status" value="1"/>
</dbReference>
<proteinExistence type="predicted"/>
<dbReference type="InterPro" id="IPR027417">
    <property type="entry name" value="P-loop_NTPase"/>
</dbReference>
<dbReference type="InterPro" id="IPR025202">
    <property type="entry name" value="PLD-like_dom"/>
</dbReference>
<accession>A0ABT8KSQ5</accession>
<reference evidence="4" key="1">
    <citation type="submission" date="2023-06" db="EMBL/GenBank/DDBJ databases">
        <title>Genomic of Parafulvivirga corallium.</title>
        <authorList>
            <person name="Wang G."/>
        </authorList>
    </citation>
    <scope>NUCLEOTIDE SEQUENCE</scope>
    <source>
        <strain evidence="4">BMA10</strain>
    </source>
</reference>
<dbReference type="Pfam" id="PF00176">
    <property type="entry name" value="SNF2-rel_dom"/>
    <property type="match status" value="2"/>
</dbReference>
<name>A0ABT8KSQ5_9BACT</name>
<dbReference type="SUPFAM" id="SSF52540">
    <property type="entry name" value="P-loop containing nucleoside triphosphate hydrolases"/>
    <property type="match status" value="2"/>
</dbReference>
<dbReference type="Gene3D" id="3.30.870.10">
    <property type="entry name" value="Endonuclease Chain A"/>
    <property type="match status" value="1"/>
</dbReference>
<dbReference type="GO" id="GO:0004386">
    <property type="term" value="F:helicase activity"/>
    <property type="evidence" value="ECO:0007669"/>
    <property type="project" value="UniProtKB-KW"/>
</dbReference>
<feature type="domain" description="Helicase ATP-binding" evidence="2">
    <location>
        <begin position="260"/>
        <end position="413"/>
    </location>
</feature>
<dbReference type="Gene3D" id="3.40.50.300">
    <property type="entry name" value="P-loop containing nucleotide triphosphate hydrolases"/>
    <property type="match status" value="1"/>
</dbReference>
<comment type="caution">
    <text evidence="4">The sequence shown here is derived from an EMBL/GenBank/DDBJ whole genome shotgun (WGS) entry which is preliminary data.</text>
</comment>
<dbReference type="RefSeq" id="WP_346752539.1">
    <property type="nucleotide sequence ID" value="NZ_JAUJEA010000004.1"/>
</dbReference>
<dbReference type="InterPro" id="IPR000330">
    <property type="entry name" value="SNF2_N"/>
</dbReference>
<dbReference type="CDD" id="cd18793">
    <property type="entry name" value="SF2_C_SNF"/>
    <property type="match status" value="1"/>
</dbReference>
<dbReference type="PROSITE" id="PS51192">
    <property type="entry name" value="HELICASE_ATP_BIND_1"/>
    <property type="match status" value="1"/>
</dbReference>
<organism evidence="4 5">
    <name type="scientific">Splendidivirga corallicola</name>
    <dbReference type="NCBI Taxonomy" id="3051826"/>
    <lineage>
        <taxon>Bacteria</taxon>
        <taxon>Pseudomonadati</taxon>
        <taxon>Bacteroidota</taxon>
        <taxon>Cytophagia</taxon>
        <taxon>Cytophagales</taxon>
        <taxon>Splendidivirgaceae</taxon>
        <taxon>Splendidivirga</taxon>
    </lineage>
</organism>
<dbReference type="PROSITE" id="PS51194">
    <property type="entry name" value="HELICASE_CTER"/>
    <property type="match status" value="1"/>
</dbReference>
<evidence type="ECO:0000259" key="3">
    <source>
        <dbReference type="PROSITE" id="PS51194"/>
    </source>
</evidence>
<feature type="domain" description="Helicase C-terminal" evidence="3">
    <location>
        <begin position="669"/>
        <end position="845"/>
    </location>
</feature>
<dbReference type="InterPro" id="IPR001650">
    <property type="entry name" value="Helicase_C-like"/>
</dbReference>